<evidence type="ECO:0000256" key="2">
    <source>
        <dbReference type="ARBA" id="ARBA00023239"/>
    </source>
</evidence>
<keyword evidence="3" id="KW-0460">Magnesium</keyword>
<comment type="cofactor">
    <cofactor evidence="3">
        <name>Mg(2+)</name>
        <dbReference type="ChEBI" id="CHEBI:18420"/>
    </cofactor>
</comment>
<organism evidence="7 8">
    <name type="scientific">Pseudomonas oryzae</name>
    <dbReference type="NCBI Taxonomy" id="1392877"/>
    <lineage>
        <taxon>Bacteria</taxon>
        <taxon>Pseudomonadati</taxon>
        <taxon>Pseudomonadota</taxon>
        <taxon>Gammaproteobacteria</taxon>
        <taxon>Pseudomonadales</taxon>
        <taxon>Pseudomonadaceae</taxon>
        <taxon>Pseudomonas</taxon>
    </lineage>
</organism>
<dbReference type="EMBL" id="LT629751">
    <property type="protein sequence ID" value="SDT06893.1"/>
    <property type="molecule type" value="Genomic_DNA"/>
</dbReference>
<reference evidence="8" key="1">
    <citation type="submission" date="2016-10" db="EMBL/GenBank/DDBJ databases">
        <authorList>
            <person name="Varghese N."/>
            <person name="Submissions S."/>
        </authorList>
    </citation>
    <scope>NUCLEOTIDE SEQUENCE [LARGE SCALE GENOMIC DNA]</scope>
    <source>
        <strain evidence="8">KCTC 32247</strain>
    </source>
</reference>
<feature type="domain" description="Flavoprotein" evidence="5">
    <location>
        <begin position="57"/>
        <end position="227"/>
    </location>
</feature>
<feature type="binding site" evidence="3">
    <location>
        <position position="393"/>
    </location>
    <ligand>
        <name>CTP</name>
        <dbReference type="ChEBI" id="CHEBI:37563"/>
    </ligand>
</feature>
<dbReference type="PANTHER" id="PTHR14359:SF6">
    <property type="entry name" value="PHOSPHOPANTOTHENOYLCYSTEINE DECARBOXYLASE"/>
    <property type="match status" value="1"/>
</dbReference>
<dbReference type="SUPFAM" id="SSF102645">
    <property type="entry name" value="CoaB-like"/>
    <property type="match status" value="1"/>
</dbReference>
<feature type="binding site" evidence="3">
    <location>
        <position position="375"/>
    </location>
    <ligand>
        <name>CTP</name>
        <dbReference type="ChEBI" id="CHEBI:37563"/>
    </ligand>
</feature>
<comment type="function">
    <text evidence="3">Catalyzes two sequential steps in the biosynthesis of coenzyme A. In the first step cysteine is conjugated to 4'-phosphopantothenate to form 4-phosphopantothenoylcysteine. In the second step the latter compound is decarboxylated to form 4'-phosphopantotheine.</text>
</comment>
<dbReference type="InterPro" id="IPR036551">
    <property type="entry name" value="Flavin_trans-like"/>
</dbReference>
<evidence type="ECO:0000256" key="3">
    <source>
        <dbReference type="HAMAP-Rule" id="MF_02225"/>
    </source>
</evidence>
<feature type="domain" description="DNA/pantothenate metabolism flavoprotein C-terminal" evidence="6">
    <location>
        <begin position="236"/>
        <end position="447"/>
    </location>
</feature>
<keyword evidence="3 4" id="KW-0288">FMN</keyword>
<comment type="similarity">
    <text evidence="3 4">In the N-terminal section; belongs to the HFCD (homo-oligomeric flavin containing Cys decarboxylase) superfamily.</text>
</comment>
<evidence type="ECO:0000313" key="7">
    <source>
        <dbReference type="EMBL" id="SDT06893.1"/>
    </source>
</evidence>
<dbReference type="Pfam" id="PF04127">
    <property type="entry name" value="DFP"/>
    <property type="match status" value="1"/>
</dbReference>
<dbReference type="UniPathway" id="UPA00241">
    <property type="reaction ID" value="UER00353"/>
</dbReference>
<evidence type="ECO:0000256" key="4">
    <source>
        <dbReference type="RuleBase" id="RU364078"/>
    </source>
</evidence>
<dbReference type="InterPro" id="IPR003382">
    <property type="entry name" value="Flavoprotein"/>
</dbReference>
<dbReference type="InterPro" id="IPR005252">
    <property type="entry name" value="CoaBC"/>
</dbReference>
<dbReference type="GO" id="GO:0071513">
    <property type="term" value="C:phosphopantothenoylcysteine decarboxylase complex"/>
    <property type="evidence" value="ECO:0007669"/>
    <property type="project" value="TreeGrafter"/>
</dbReference>
<evidence type="ECO:0000259" key="5">
    <source>
        <dbReference type="Pfam" id="PF02441"/>
    </source>
</evidence>
<comment type="catalytic activity">
    <reaction evidence="3 4">
        <text>N-[(R)-4-phosphopantothenoyl]-L-cysteine + H(+) = (R)-4'-phosphopantetheine + CO2</text>
        <dbReference type="Rhea" id="RHEA:16793"/>
        <dbReference type="ChEBI" id="CHEBI:15378"/>
        <dbReference type="ChEBI" id="CHEBI:16526"/>
        <dbReference type="ChEBI" id="CHEBI:59458"/>
        <dbReference type="ChEBI" id="CHEBI:61723"/>
        <dbReference type="EC" id="4.1.1.36"/>
    </reaction>
</comment>
<gene>
    <name evidence="3" type="primary">coaBC</name>
    <name evidence="7" type="ORF">SAMN05216221_3382</name>
</gene>
<keyword evidence="3 4" id="KW-0285">Flavoprotein</keyword>
<keyword evidence="3" id="KW-0511">Multifunctional enzyme</keyword>
<keyword evidence="3" id="KW-0479">Metal-binding</keyword>
<dbReference type="NCBIfam" id="TIGR00521">
    <property type="entry name" value="coaBC_dfp"/>
    <property type="match status" value="1"/>
</dbReference>
<comment type="cofactor">
    <cofactor evidence="3">
        <name>FMN</name>
        <dbReference type="ChEBI" id="CHEBI:58210"/>
    </cofactor>
    <text evidence="3">Binds 1 FMN per subunit.</text>
</comment>
<dbReference type="PANTHER" id="PTHR14359">
    <property type="entry name" value="HOMO-OLIGOMERIC FLAVIN CONTAINING CYS DECARBOXYLASE FAMILY"/>
    <property type="match status" value="1"/>
</dbReference>
<dbReference type="GO" id="GO:0004632">
    <property type="term" value="F:phosphopantothenate--cysteine ligase activity"/>
    <property type="evidence" value="ECO:0007669"/>
    <property type="project" value="UniProtKB-UniRule"/>
</dbReference>
<comment type="pathway">
    <text evidence="3 4">Cofactor biosynthesis; coenzyme A biosynthesis; CoA from (R)-pantothenate: step 2/5.</text>
</comment>
<feature type="binding site" evidence="3">
    <location>
        <position position="328"/>
    </location>
    <ligand>
        <name>CTP</name>
        <dbReference type="ChEBI" id="CHEBI:37563"/>
    </ligand>
</feature>
<dbReference type="InterPro" id="IPR007085">
    <property type="entry name" value="DNA/pantothenate-metab_flavo_C"/>
</dbReference>
<evidence type="ECO:0000256" key="1">
    <source>
        <dbReference type="ARBA" id="ARBA00022793"/>
    </source>
</evidence>
<keyword evidence="2 3" id="KW-0456">Lyase</keyword>
<dbReference type="EC" id="4.1.1.36" evidence="3"/>
<dbReference type="GO" id="GO:0010181">
    <property type="term" value="F:FMN binding"/>
    <property type="evidence" value="ECO:0007669"/>
    <property type="project" value="UniProtKB-UniRule"/>
</dbReference>
<evidence type="ECO:0000313" key="8">
    <source>
        <dbReference type="Proteomes" id="UP000243359"/>
    </source>
</evidence>
<dbReference type="Pfam" id="PF02441">
    <property type="entry name" value="Flavoprotein"/>
    <property type="match status" value="1"/>
</dbReference>
<feature type="active site" description="Proton donor" evidence="3">
    <location>
        <position position="209"/>
    </location>
</feature>
<feature type="region of interest" description="Phosphopantothenoylcysteine decarboxylase" evidence="3">
    <location>
        <begin position="1"/>
        <end position="240"/>
    </location>
</feature>
<evidence type="ECO:0000259" key="6">
    <source>
        <dbReference type="Pfam" id="PF04127"/>
    </source>
</evidence>
<keyword evidence="1 3" id="KW-0210">Decarboxylase</keyword>
<dbReference type="HAMAP" id="MF_02225">
    <property type="entry name" value="CoaBC"/>
    <property type="match status" value="1"/>
</dbReference>
<dbReference type="GO" id="GO:0015937">
    <property type="term" value="P:coenzyme A biosynthetic process"/>
    <property type="evidence" value="ECO:0007669"/>
    <property type="project" value="UniProtKB-UniRule"/>
</dbReference>
<feature type="binding site" evidence="3">
    <location>
        <position position="338"/>
    </location>
    <ligand>
        <name>CTP</name>
        <dbReference type="ChEBI" id="CHEBI:37563"/>
    </ligand>
</feature>
<dbReference type="Gene3D" id="3.40.50.1950">
    <property type="entry name" value="Flavin prenyltransferase-like"/>
    <property type="match status" value="1"/>
</dbReference>
<protein>
    <recommendedName>
        <fullName evidence="3">Coenzyme A biosynthesis bifunctional protein CoaBC</fullName>
    </recommendedName>
    <alternativeName>
        <fullName evidence="3">DNA/pantothenate metabolism flavoprotein</fullName>
    </alternativeName>
    <alternativeName>
        <fullName evidence="3">Phosphopantothenoylcysteine synthetase/decarboxylase</fullName>
        <shortName evidence="3">PPCS-PPCDC</shortName>
    </alternativeName>
    <domain>
        <recommendedName>
            <fullName evidence="3">Phosphopantothenoylcysteine decarboxylase</fullName>
            <shortName evidence="3">PPC decarboxylase</shortName>
            <shortName evidence="3">PPC-DC</shortName>
            <ecNumber evidence="3">4.1.1.36</ecNumber>
        </recommendedName>
        <alternativeName>
            <fullName evidence="3">CoaC</fullName>
        </alternativeName>
    </domain>
    <domain>
        <recommendedName>
            <fullName evidence="3">Phosphopantothenate--cysteine ligase</fullName>
            <ecNumber evidence="3">6.3.2.5</ecNumber>
        </recommendedName>
        <alternativeName>
            <fullName evidence="3">CoaB</fullName>
        </alternativeName>
        <alternativeName>
            <fullName evidence="3">Phosphopantothenoylcysteine synthetase</fullName>
            <shortName evidence="3">PPC synthetase</shortName>
            <shortName evidence="3">PPC-S</shortName>
        </alternativeName>
    </domain>
</protein>
<keyword evidence="8" id="KW-1185">Reference proteome</keyword>
<comment type="caution">
    <text evidence="3">Lacks conserved residue(s) required for the propagation of feature annotation.</text>
</comment>
<dbReference type="GO" id="GO:0046872">
    <property type="term" value="F:metal ion binding"/>
    <property type="evidence" value="ECO:0007669"/>
    <property type="project" value="UniProtKB-KW"/>
</dbReference>
<feature type="region of interest" description="Phosphopantothenate--cysteine ligase" evidence="3">
    <location>
        <begin position="241"/>
        <end position="452"/>
    </location>
</feature>
<proteinExistence type="inferred from homology"/>
<dbReference type="Gene3D" id="3.40.50.10300">
    <property type="entry name" value="CoaB-like"/>
    <property type="match status" value="1"/>
</dbReference>
<accession>A0A1H1XC56</accession>
<name>A0A1H1XC56_9PSED</name>
<dbReference type="Proteomes" id="UP000243359">
    <property type="component" value="Chromosome I"/>
</dbReference>
<sequence>MAAGARPAALPARLALCYLSPPDFQPGAARCDPVRDAVQSTPSQNKKGRLMQRLQRKRIVLGVGGGIAAYKSAELIRRLRDQGAEVRVVMTRAAREFITPLTLQALSGHPVFNDLLDPAAEAAMGHIELARWADLVLVAPATADLMARLAQGIADDLLTTLVLATDAPVALAPAMNQAMWRDPATQANAELLVQRGLRLFGPAAGSQACGDVGPGRMLEADELAQHAADCFERGLLTGCRVLITAGPTQEAIDPVRYITNHSSGKMGFALAEAAAEAGAAVTLVSGPVHLVTPQRVERVNVTSARDMLAACEAAMPCDILIAAAAVADYRPEVIAAQKMKKDPGSDDGLTLRMVRNPDILATLATRADRPFSVGFAAETENLLDYAARKLRDKNLDLIVANDVANPAIGFNSEENAITVIDRNLQQNGFPQTSKGKIARQLIAFIADRYHRN</sequence>
<feature type="binding site" evidence="3">
    <location>
        <begin position="357"/>
        <end position="360"/>
    </location>
    <ligand>
        <name>CTP</name>
        <dbReference type="ChEBI" id="CHEBI:37563"/>
    </ligand>
</feature>
<feature type="binding site" evidence="3">
    <location>
        <position position="389"/>
    </location>
    <ligand>
        <name>CTP</name>
        <dbReference type="ChEBI" id="CHEBI:37563"/>
    </ligand>
</feature>
<comment type="pathway">
    <text evidence="3 4">Cofactor biosynthesis; coenzyme A biosynthesis; CoA from (R)-pantothenate: step 3/5.</text>
</comment>
<comment type="catalytic activity">
    <reaction evidence="3 4">
        <text>(R)-4'-phosphopantothenate + L-cysteine + CTP = N-[(R)-4-phosphopantothenoyl]-L-cysteine + CMP + diphosphate + H(+)</text>
        <dbReference type="Rhea" id="RHEA:19397"/>
        <dbReference type="ChEBI" id="CHEBI:10986"/>
        <dbReference type="ChEBI" id="CHEBI:15378"/>
        <dbReference type="ChEBI" id="CHEBI:33019"/>
        <dbReference type="ChEBI" id="CHEBI:35235"/>
        <dbReference type="ChEBI" id="CHEBI:37563"/>
        <dbReference type="ChEBI" id="CHEBI:59458"/>
        <dbReference type="ChEBI" id="CHEBI:60377"/>
        <dbReference type="EC" id="6.3.2.5"/>
    </reaction>
</comment>
<dbReference type="GO" id="GO:0015941">
    <property type="term" value="P:pantothenate catabolic process"/>
    <property type="evidence" value="ECO:0007669"/>
    <property type="project" value="InterPro"/>
</dbReference>
<dbReference type="GO" id="GO:0004633">
    <property type="term" value="F:phosphopantothenoylcysteine decarboxylase activity"/>
    <property type="evidence" value="ECO:0007669"/>
    <property type="project" value="UniProtKB-UniRule"/>
</dbReference>
<dbReference type="EC" id="6.3.2.5" evidence="3"/>
<comment type="function">
    <text evidence="4">Catalyzes two steps in the biosynthesis of coenzyme A. In the first step cysteine is conjugated to 4'-phosphopantothenate to form 4-phosphopantothenoylcysteine, in the latter compound is decarboxylated to form 4'-phosphopantotheine.</text>
</comment>
<dbReference type="STRING" id="1392877.SAMN05216221_3382"/>
<comment type="similarity">
    <text evidence="3 4">In the C-terminal section; belongs to the PPC synthetase family.</text>
</comment>
<dbReference type="AlphaFoldDB" id="A0A1H1XC56"/>
<dbReference type="SUPFAM" id="SSF52507">
    <property type="entry name" value="Homo-oligomeric flavin-containing Cys decarboxylases, HFCD"/>
    <property type="match status" value="1"/>
</dbReference>
<keyword evidence="3 4" id="KW-0436">Ligase</keyword>
<dbReference type="InterPro" id="IPR035929">
    <property type="entry name" value="CoaB-like_sf"/>
</dbReference>